<sequence length="804" mass="85976">MKLFSSSTRNLQCLIWALLALAGLVHSAPTSSAPAVVPTDKIPEQPSQPQPQPQTPLVTTVVTRSIATTVIAATATTTTISSPTVTTPDSKPVCIPDTQIPGNLVCADSTLYCETTSGTCVAKLANNLPCLDGSQCGTGYCLNSICADAPNNATNGTSSLDGSGSSGGGNTGVKVGIVAGIVVGIMCAIGIAFWVFNYLQRRRTNNGSRSSIIRPPKMRSTEPVYPFSGRAAAFSNNSPPQTLPPAPLEHGHTRIGSMGDPTQRRTSFYSNGTAFINGPNNNYNALDESKNNVSMSRGTPVLNNNNDNGQMPPQPYNNSSYHPTTLSKDWDLSNNRHPAIGPQQGKKLRNNLHEAAKAIHEQENKLKGGAVATTNTQKLNQDSARRDSAILPGDDEIVHSTTDSLYLGVGADALVEPVDYTSPTGNGRYKMSSMYSTFSRDSIIFANMPEMPEMPPLTAFNFGGITSSTSASPKSSPPSATSNTPKIPSHNHTLSKDSLASLNKVPRASVYTLHAPIFKSYQSSPEHQRNMSSSSLRSQITHQRNMSQTSQSSVLRHHRDFSNSSQVLNPSPLGPGHSRNVSEASKLSSTSSKYSQSSSVYSSANSDSDTSATSKVTVSPTFGFSENNTKSSMITSNNNIANIDDNNNSLLTKPYNVDRESTASSLSDLTSSASDVEYDYVVPEMSTIEERMAEDELYAMSHSSTYSMRTSELDLDQDLDAIRQFAEDAWGMLNGGIDTSDSSATSNQNGTFSTKTLSRSTSHLSKSSTESTATITGRAPLNGSNINYGLPIVEDDEDPDYRFY</sequence>
<feature type="transmembrane region" description="Helical" evidence="2">
    <location>
        <begin position="175"/>
        <end position="199"/>
    </location>
</feature>
<dbReference type="EMBL" id="CAJVPL010000641">
    <property type="protein sequence ID" value="CAG8517255.1"/>
    <property type="molecule type" value="Genomic_DNA"/>
</dbReference>
<keyword evidence="3" id="KW-0732">Signal</keyword>
<name>A0A9N9A408_9GLOM</name>
<evidence type="ECO:0000256" key="1">
    <source>
        <dbReference type="SAM" id="MobiDB-lite"/>
    </source>
</evidence>
<comment type="caution">
    <text evidence="4">The sequence shown here is derived from an EMBL/GenBank/DDBJ whole genome shotgun (WGS) entry which is preliminary data.</text>
</comment>
<feature type="region of interest" description="Disordered" evidence="1">
    <location>
        <begin position="740"/>
        <end position="780"/>
    </location>
</feature>
<feature type="compositionally biased region" description="Low complexity" evidence="1">
    <location>
        <begin position="582"/>
        <end position="615"/>
    </location>
</feature>
<feature type="region of interest" description="Disordered" evidence="1">
    <location>
        <begin position="522"/>
        <end position="631"/>
    </location>
</feature>
<feature type="compositionally biased region" description="Polar residues" evidence="1">
    <location>
        <begin position="616"/>
        <end position="631"/>
    </location>
</feature>
<proteinExistence type="predicted"/>
<feature type="compositionally biased region" description="Polar residues" evidence="1">
    <location>
        <begin position="522"/>
        <end position="554"/>
    </location>
</feature>
<feature type="compositionally biased region" description="Polar residues" evidence="1">
    <location>
        <begin position="291"/>
        <end position="336"/>
    </location>
</feature>
<feature type="compositionally biased region" description="Low complexity" evidence="1">
    <location>
        <begin position="753"/>
        <end position="772"/>
    </location>
</feature>
<evidence type="ECO:0000256" key="3">
    <source>
        <dbReference type="SAM" id="SignalP"/>
    </source>
</evidence>
<feature type="signal peptide" evidence="3">
    <location>
        <begin position="1"/>
        <end position="27"/>
    </location>
</feature>
<keyword evidence="5" id="KW-1185">Reference proteome</keyword>
<evidence type="ECO:0000313" key="4">
    <source>
        <dbReference type="EMBL" id="CAG8517255.1"/>
    </source>
</evidence>
<keyword evidence="2" id="KW-0812">Transmembrane</keyword>
<evidence type="ECO:0000313" key="5">
    <source>
        <dbReference type="Proteomes" id="UP000789831"/>
    </source>
</evidence>
<feature type="region of interest" description="Disordered" evidence="1">
    <location>
        <begin position="459"/>
        <end position="494"/>
    </location>
</feature>
<keyword evidence="2" id="KW-1133">Transmembrane helix</keyword>
<dbReference type="AlphaFoldDB" id="A0A9N9A408"/>
<feature type="compositionally biased region" description="Acidic residues" evidence="1">
    <location>
        <begin position="793"/>
        <end position="804"/>
    </location>
</feature>
<dbReference type="Proteomes" id="UP000789831">
    <property type="component" value="Unassembled WGS sequence"/>
</dbReference>
<keyword evidence="2" id="KW-0472">Membrane</keyword>
<organism evidence="4 5">
    <name type="scientific">Ambispora gerdemannii</name>
    <dbReference type="NCBI Taxonomy" id="144530"/>
    <lineage>
        <taxon>Eukaryota</taxon>
        <taxon>Fungi</taxon>
        <taxon>Fungi incertae sedis</taxon>
        <taxon>Mucoromycota</taxon>
        <taxon>Glomeromycotina</taxon>
        <taxon>Glomeromycetes</taxon>
        <taxon>Archaeosporales</taxon>
        <taxon>Ambisporaceae</taxon>
        <taxon>Ambispora</taxon>
    </lineage>
</organism>
<accession>A0A9N9A408</accession>
<feature type="region of interest" description="Disordered" evidence="1">
    <location>
        <begin position="33"/>
        <end position="56"/>
    </location>
</feature>
<feature type="region of interest" description="Disordered" evidence="1">
    <location>
        <begin position="785"/>
        <end position="804"/>
    </location>
</feature>
<feature type="region of interest" description="Disordered" evidence="1">
    <location>
        <begin position="236"/>
        <end position="270"/>
    </location>
</feature>
<feature type="region of interest" description="Disordered" evidence="1">
    <location>
        <begin position="290"/>
        <end position="345"/>
    </location>
</feature>
<feature type="compositionally biased region" description="Low complexity" evidence="1">
    <location>
        <begin position="466"/>
        <end position="486"/>
    </location>
</feature>
<feature type="chain" id="PRO_5040467536" evidence="3">
    <location>
        <begin position="28"/>
        <end position="804"/>
    </location>
</feature>
<gene>
    <name evidence="4" type="ORF">AGERDE_LOCUS5048</name>
</gene>
<protein>
    <submittedName>
        <fullName evidence="4">5876_t:CDS:1</fullName>
    </submittedName>
</protein>
<dbReference type="OrthoDB" id="2445875at2759"/>
<reference evidence="4" key="1">
    <citation type="submission" date="2021-06" db="EMBL/GenBank/DDBJ databases">
        <authorList>
            <person name="Kallberg Y."/>
            <person name="Tangrot J."/>
            <person name="Rosling A."/>
        </authorList>
    </citation>
    <scope>NUCLEOTIDE SEQUENCE</scope>
    <source>
        <strain evidence="4">MT106</strain>
    </source>
</reference>
<feature type="compositionally biased region" description="Polar residues" evidence="1">
    <location>
        <begin position="740"/>
        <end position="752"/>
    </location>
</feature>
<evidence type="ECO:0000256" key="2">
    <source>
        <dbReference type="SAM" id="Phobius"/>
    </source>
</evidence>